<dbReference type="InterPro" id="IPR011650">
    <property type="entry name" value="Peptidase_M20_dimer"/>
</dbReference>
<protein>
    <recommendedName>
        <fullName evidence="1">Peptidase M20 domain-containing protein 2</fullName>
    </recommendedName>
</protein>
<dbReference type="SUPFAM" id="SSF55031">
    <property type="entry name" value="Bacterial exopeptidase dimerisation domain"/>
    <property type="match status" value="1"/>
</dbReference>
<evidence type="ECO:0000256" key="1">
    <source>
        <dbReference type="PIRNR" id="PIRNR037226"/>
    </source>
</evidence>
<sequence length="388" mass="41555">MTIEAIIQAVEERRDTWQKISQAIGQRPELGNEEHFAQKTLGESLHQEGFEVTYGVADTPTSFMAVYDSGKPGARIGYMSEYDALPDIGHACGHNLIGTQSAAAAVALKDTVNQAGGAVYVFGTPAEETNGAKVTMANAGLFDHLDAAMMAHPSSDFVKSGTSLAMDAIELRFHGKTAHAAAAPDQGINALDAVIQTFNGINALRQHTPDHARIHGIIPEGGTAANVVPDYAVARFYVRAATRQDVDVLADKLMRVARGAALATGTRLESANYEFSYDQMATNEPLSDLFTSALLQLGIPQHDIVEEKAGSGSIDMGNVSLRCPAIHPYVRISDTPVNGHTHEFREASLSERGFEGMMTGAKALALTGYQLLSDAEAKQKVQKAFQRL</sequence>
<dbReference type="PANTHER" id="PTHR30575">
    <property type="entry name" value="PEPTIDASE M20"/>
    <property type="match status" value="1"/>
</dbReference>
<dbReference type="SUPFAM" id="SSF53187">
    <property type="entry name" value="Zn-dependent exopeptidases"/>
    <property type="match status" value="1"/>
</dbReference>
<dbReference type="RefSeq" id="WP_069363656.1">
    <property type="nucleotide sequence ID" value="NZ_CP012502.1"/>
</dbReference>
<dbReference type="FunFam" id="3.30.70.360:FF:000004">
    <property type="entry name" value="Peptidase M20 domain-containing protein 2"/>
    <property type="match status" value="1"/>
</dbReference>
<dbReference type="GO" id="GO:0071713">
    <property type="term" value="F:para-aminobenzoyl-glutamate hydrolase activity"/>
    <property type="evidence" value="ECO:0007669"/>
    <property type="project" value="TreeGrafter"/>
</dbReference>
<dbReference type="AlphaFoldDB" id="A0A1D7QR48"/>
<dbReference type="Gene3D" id="3.30.70.360">
    <property type="match status" value="1"/>
</dbReference>
<dbReference type="CDD" id="cd03887">
    <property type="entry name" value="M20_Acy1L2"/>
    <property type="match status" value="1"/>
</dbReference>
<organism evidence="3 4">
    <name type="scientific">Salisediminibacterium beveridgei</name>
    <dbReference type="NCBI Taxonomy" id="632773"/>
    <lineage>
        <taxon>Bacteria</taxon>
        <taxon>Bacillati</taxon>
        <taxon>Bacillota</taxon>
        <taxon>Bacilli</taxon>
        <taxon>Bacillales</taxon>
        <taxon>Bacillaceae</taxon>
        <taxon>Salisediminibacterium</taxon>
    </lineage>
</organism>
<dbReference type="GO" id="GO:0005737">
    <property type="term" value="C:cytoplasm"/>
    <property type="evidence" value="ECO:0007669"/>
    <property type="project" value="TreeGrafter"/>
</dbReference>
<dbReference type="InterPro" id="IPR036264">
    <property type="entry name" value="Bact_exopeptidase_dim_dom"/>
</dbReference>
<dbReference type="PANTHER" id="PTHR30575:SF0">
    <property type="entry name" value="XAA-ARG DIPEPTIDASE"/>
    <property type="match status" value="1"/>
</dbReference>
<evidence type="ECO:0000313" key="3">
    <source>
        <dbReference type="EMBL" id="AOM81483.1"/>
    </source>
</evidence>
<dbReference type="PATRIC" id="fig|632773.3.peg.88"/>
<name>A0A1D7QR48_9BACI</name>
<dbReference type="PIRSF" id="PIRSF037226">
    <property type="entry name" value="Amidohydrolase_ACY1L2_prd"/>
    <property type="match status" value="1"/>
</dbReference>
<dbReference type="GO" id="GO:0016805">
    <property type="term" value="F:dipeptidase activity"/>
    <property type="evidence" value="ECO:0007669"/>
    <property type="project" value="InterPro"/>
</dbReference>
<dbReference type="KEGG" id="bbev:BBEV_0088"/>
<dbReference type="GO" id="GO:0046657">
    <property type="term" value="P:folic acid catabolic process"/>
    <property type="evidence" value="ECO:0007669"/>
    <property type="project" value="TreeGrafter"/>
</dbReference>
<dbReference type="Gene3D" id="3.40.630.10">
    <property type="entry name" value="Zn peptidases"/>
    <property type="match status" value="1"/>
</dbReference>
<accession>A0A1D7QR48</accession>
<dbReference type="EMBL" id="CP012502">
    <property type="protein sequence ID" value="AOM81483.1"/>
    <property type="molecule type" value="Genomic_DNA"/>
</dbReference>
<dbReference type="Pfam" id="PF01546">
    <property type="entry name" value="Peptidase_M20"/>
    <property type="match status" value="1"/>
</dbReference>
<feature type="domain" description="Peptidase M20 dimerisation" evidence="2">
    <location>
        <begin position="170"/>
        <end position="258"/>
    </location>
</feature>
<dbReference type="InterPro" id="IPR017439">
    <property type="entry name" value="Amidohydrolase"/>
</dbReference>
<dbReference type="OrthoDB" id="9781032at2"/>
<evidence type="ECO:0000259" key="2">
    <source>
        <dbReference type="Pfam" id="PF07687"/>
    </source>
</evidence>
<dbReference type="InterPro" id="IPR002933">
    <property type="entry name" value="Peptidase_M20"/>
</dbReference>
<comment type="similarity">
    <text evidence="1">Belongs to the peptidase M20A family.</text>
</comment>
<dbReference type="Pfam" id="PF07687">
    <property type="entry name" value="M20_dimer"/>
    <property type="match status" value="1"/>
</dbReference>
<dbReference type="STRING" id="632773.BBEV_0088"/>
<evidence type="ECO:0000313" key="4">
    <source>
        <dbReference type="Proteomes" id="UP000094463"/>
    </source>
</evidence>
<proteinExistence type="inferred from homology"/>
<reference evidence="3 4" key="1">
    <citation type="submission" date="2015-08" db="EMBL/GenBank/DDBJ databases">
        <title>The complete genome sequence of Bacillus beveridgei MLTeJB.</title>
        <authorList>
            <person name="Hanson T.E."/>
            <person name="Mesa C."/>
            <person name="Basesman S.M."/>
            <person name="Oremland R.S."/>
        </authorList>
    </citation>
    <scope>NUCLEOTIDE SEQUENCE [LARGE SCALE GENOMIC DNA]</scope>
    <source>
        <strain evidence="3 4">MLTeJB</strain>
    </source>
</reference>
<dbReference type="NCBIfam" id="TIGR01891">
    <property type="entry name" value="amidohydrolases"/>
    <property type="match status" value="1"/>
</dbReference>
<keyword evidence="4" id="KW-1185">Reference proteome</keyword>
<dbReference type="Proteomes" id="UP000094463">
    <property type="component" value="Chromosome"/>
</dbReference>
<gene>
    <name evidence="3" type="primary">abgB</name>
    <name evidence="3" type="ORF">BBEV_0088</name>
</gene>
<dbReference type="InterPro" id="IPR052030">
    <property type="entry name" value="Peptidase_M20/M20A_hydrolases"/>
</dbReference>
<dbReference type="InterPro" id="IPR017144">
    <property type="entry name" value="Xaa-Arg_dipeptidase"/>
</dbReference>